<dbReference type="InterPro" id="IPR013786">
    <property type="entry name" value="AcylCoA_DH/ox_N"/>
</dbReference>
<evidence type="ECO:0008006" key="11">
    <source>
        <dbReference type="Google" id="ProtNLM"/>
    </source>
</evidence>
<evidence type="ECO:0000256" key="6">
    <source>
        <dbReference type="SAM" id="MobiDB-lite"/>
    </source>
</evidence>
<dbReference type="AlphaFoldDB" id="A0A381RMN1"/>
<dbReference type="Pfam" id="PF02771">
    <property type="entry name" value="Acyl-CoA_dh_N"/>
    <property type="match status" value="1"/>
</dbReference>
<evidence type="ECO:0000259" key="8">
    <source>
        <dbReference type="Pfam" id="PF02770"/>
    </source>
</evidence>
<organism evidence="10">
    <name type="scientific">marine metagenome</name>
    <dbReference type="NCBI Taxonomy" id="408172"/>
    <lineage>
        <taxon>unclassified sequences</taxon>
        <taxon>metagenomes</taxon>
        <taxon>ecological metagenomes</taxon>
    </lineage>
</organism>
<dbReference type="InterPro" id="IPR006091">
    <property type="entry name" value="Acyl-CoA_Oxase/DH_mid-dom"/>
</dbReference>
<dbReference type="GO" id="GO:0005886">
    <property type="term" value="C:plasma membrane"/>
    <property type="evidence" value="ECO:0007669"/>
    <property type="project" value="TreeGrafter"/>
</dbReference>
<dbReference type="Pfam" id="PF00441">
    <property type="entry name" value="Acyl-CoA_dh_1"/>
    <property type="match status" value="1"/>
</dbReference>
<dbReference type="InterPro" id="IPR009075">
    <property type="entry name" value="AcylCo_DH/oxidase_C"/>
</dbReference>
<dbReference type="PANTHER" id="PTHR43292:SF3">
    <property type="entry name" value="ACYL-COA DEHYDROGENASE FADE29"/>
    <property type="match status" value="1"/>
</dbReference>
<dbReference type="Pfam" id="PF02770">
    <property type="entry name" value="Acyl-CoA_dh_M"/>
    <property type="match status" value="1"/>
</dbReference>
<dbReference type="EMBL" id="UINC01001953">
    <property type="protein sequence ID" value="SUZ91167.1"/>
    <property type="molecule type" value="Genomic_DNA"/>
</dbReference>
<name>A0A381RMN1_9ZZZZ</name>
<evidence type="ECO:0000256" key="4">
    <source>
        <dbReference type="ARBA" id="ARBA00022827"/>
    </source>
</evidence>
<dbReference type="InterPro" id="IPR009100">
    <property type="entry name" value="AcylCoA_DH/oxidase_NM_dom_sf"/>
</dbReference>
<dbReference type="SUPFAM" id="SSF47203">
    <property type="entry name" value="Acyl-CoA dehydrogenase C-terminal domain-like"/>
    <property type="match status" value="1"/>
</dbReference>
<evidence type="ECO:0000256" key="2">
    <source>
        <dbReference type="ARBA" id="ARBA00009347"/>
    </source>
</evidence>
<protein>
    <recommendedName>
        <fullName evidence="11">Dehydrogenase</fullName>
    </recommendedName>
</protein>
<dbReference type="PANTHER" id="PTHR43292">
    <property type="entry name" value="ACYL-COA DEHYDROGENASE"/>
    <property type="match status" value="1"/>
</dbReference>
<keyword evidence="5" id="KW-0560">Oxidoreductase</keyword>
<dbReference type="InterPro" id="IPR052161">
    <property type="entry name" value="Mycobact_Acyl-CoA_DH"/>
</dbReference>
<dbReference type="FunFam" id="2.40.110.10:FF:000011">
    <property type="entry name" value="Acyl-CoA dehydrogenase FadE34"/>
    <property type="match status" value="1"/>
</dbReference>
<feature type="region of interest" description="Disordered" evidence="6">
    <location>
        <begin position="1"/>
        <end position="20"/>
    </location>
</feature>
<accession>A0A381RMN1</accession>
<sequence>MLAVSDLPGDSTATSDRAVTEPADQAAFRLEARAFLTEHAEPLAAIDPWQVSGFPDDQQARSYFERGRDWQRTLATHGWAGLTWPSEFGGAGRPSWAERVFREESASFGSHAGFIGSTIAMLGPTLQVHATEAVTARFLPSLISGEVAWCQLFSEPGAGSDLAGLATRAVRDDDHWVVDGQKVWNSCAQFADWGFLLARTDPDAPKHRGITFLLVDMSSPGVEVRPLVQANGSTHFNEVFLTGVRVPADQVVGEIHGGWAPARTVLANEAAFIGRGGGVPASDRLRDLAAQHGGLDDPRIRQRLATVITRERLQGLMGQRIQAAVRDGREPPFDPGLTKVMAAATKVLTGDLAAELAGPAGMVDTDRTSTWIQAEVINRFSISIGGGTTEVQKNNLAERSLGLPREPGHDRNTPWKDVPRG</sequence>
<evidence type="ECO:0000313" key="10">
    <source>
        <dbReference type="EMBL" id="SUZ91167.1"/>
    </source>
</evidence>
<feature type="domain" description="Acyl-CoA oxidase/dehydrogenase middle" evidence="8">
    <location>
        <begin position="150"/>
        <end position="238"/>
    </location>
</feature>
<proteinExistence type="inferred from homology"/>
<evidence type="ECO:0000256" key="3">
    <source>
        <dbReference type="ARBA" id="ARBA00022630"/>
    </source>
</evidence>
<feature type="compositionally biased region" description="Basic and acidic residues" evidence="6">
    <location>
        <begin position="406"/>
        <end position="421"/>
    </location>
</feature>
<dbReference type="GO" id="GO:0050660">
    <property type="term" value="F:flavin adenine dinucleotide binding"/>
    <property type="evidence" value="ECO:0007669"/>
    <property type="project" value="InterPro"/>
</dbReference>
<comment type="cofactor">
    <cofactor evidence="1">
        <name>FAD</name>
        <dbReference type="ChEBI" id="CHEBI:57692"/>
    </cofactor>
</comment>
<comment type="similarity">
    <text evidence="2">Belongs to the acyl-CoA dehydrogenase family.</text>
</comment>
<evidence type="ECO:0000259" key="9">
    <source>
        <dbReference type="Pfam" id="PF02771"/>
    </source>
</evidence>
<dbReference type="Gene3D" id="1.20.140.10">
    <property type="entry name" value="Butyryl-CoA Dehydrogenase, subunit A, domain 3"/>
    <property type="match status" value="1"/>
</dbReference>
<feature type="domain" description="Acyl-CoA dehydrogenase/oxidase N-terminal" evidence="9">
    <location>
        <begin position="23"/>
        <end position="146"/>
    </location>
</feature>
<dbReference type="Gene3D" id="2.40.110.10">
    <property type="entry name" value="Butyryl-CoA Dehydrogenase, subunit A, domain 2"/>
    <property type="match status" value="1"/>
</dbReference>
<reference evidence="10" key="1">
    <citation type="submission" date="2018-05" db="EMBL/GenBank/DDBJ databases">
        <authorList>
            <person name="Lanie J.A."/>
            <person name="Ng W.-L."/>
            <person name="Kazmierczak K.M."/>
            <person name="Andrzejewski T.M."/>
            <person name="Davidsen T.M."/>
            <person name="Wayne K.J."/>
            <person name="Tettelin H."/>
            <person name="Glass J.I."/>
            <person name="Rusch D."/>
            <person name="Podicherti R."/>
            <person name="Tsui H.-C.T."/>
            <person name="Winkler M.E."/>
        </authorList>
    </citation>
    <scope>NUCLEOTIDE SEQUENCE</scope>
</reference>
<evidence type="ECO:0000259" key="7">
    <source>
        <dbReference type="Pfam" id="PF00441"/>
    </source>
</evidence>
<gene>
    <name evidence="10" type="ORF">METZ01_LOCUS44021</name>
</gene>
<dbReference type="InterPro" id="IPR046373">
    <property type="entry name" value="Acyl-CoA_Oxase/DH_mid-dom_sf"/>
</dbReference>
<evidence type="ECO:0000256" key="1">
    <source>
        <dbReference type="ARBA" id="ARBA00001974"/>
    </source>
</evidence>
<dbReference type="Gene3D" id="1.10.540.10">
    <property type="entry name" value="Acyl-CoA dehydrogenase/oxidase, N-terminal domain"/>
    <property type="match status" value="1"/>
</dbReference>
<dbReference type="InterPro" id="IPR036250">
    <property type="entry name" value="AcylCo_DH-like_C"/>
</dbReference>
<feature type="domain" description="Acyl-CoA dehydrogenase/oxidase C-terminal" evidence="7">
    <location>
        <begin position="295"/>
        <end position="400"/>
    </location>
</feature>
<keyword evidence="4" id="KW-0274">FAD</keyword>
<keyword evidence="3" id="KW-0285">Flavoprotein</keyword>
<dbReference type="SUPFAM" id="SSF56645">
    <property type="entry name" value="Acyl-CoA dehydrogenase NM domain-like"/>
    <property type="match status" value="1"/>
</dbReference>
<dbReference type="GO" id="GO:0016627">
    <property type="term" value="F:oxidoreductase activity, acting on the CH-CH group of donors"/>
    <property type="evidence" value="ECO:0007669"/>
    <property type="project" value="InterPro"/>
</dbReference>
<dbReference type="InterPro" id="IPR037069">
    <property type="entry name" value="AcylCoA_DH/ox_N_sf"/>
</dbReference>
<feature type="region of interest" description="Disordered" evidence="6">
    <location>
        <begin position="398"/>
        <end position="421"/>
    </location>
</feature>
<evidence type="ECO:0000256" key="5">
    <source>
        <dbReference type="ARBA" id="ARBA00023002"/>
    </source>
</evidence>